<reference evidence="4" key="2">
    <citation type="submission" date="2020-09" db="EMBL/GenBank/DDBJ databases">
        <authorList>
            <person name="Sun Q."/>
            <person name="Ohkuma M."/>
        </authorList>
    </citation>
    <scope>NUCLEOTIDE SEQUENCE</scope>
    <source>
        <strain evidence="4">JCM 16108</strain>
    </source>
</reference>
<keyword evidence="6" id="KW-1185">Reference proteome</keyword>
<name>A0A830G3U2_9EURY</name>
<comment type="caution">
    <text evidence="4">The sequence shown here is derived from an EMBL/GenBank/DDBJ whole genome shotgun (WGS) entry which is preliminary data.</text>
</comment>
<dbReference type="InterPro" id="IPR041135">
    <property type="entry name" value="Nmad3"/>
</dbReference>
<evidence type="ECO:0000256" key="1">
    <source>
        <dbReference type="SAM" id="MobiDB-lite"/>
    </source>
</evidence>
<proteinExistence type="predicted"/>
<protein>
    <recommendedName>
        <fullName evidence="7">Nucleotide modification associated domain-containing protein</fullName>
    </recommendedName>
</protein>
<dbReference type="Proteomes" id="UP000614609">
    <property type="component" value="Unassembled WGS sequence"/>
</dbReference>
<dbReference type="AlphaFoldDB" id="A0A830G3U2"/>
<reference evidence="5" key="3">
    <citation type="submission" date="2021-03" db="EMBL/GenBank/DDBJ databases">
        <title>Genomic Encyclopedia of Type Strains, Phase IV (KMG-IV): sequencing the most valuable type-strain genomes for metagenomic binning, comparative biology and taxonomic classification.</title>
        <authorList>
            <person name="Goeker M."/>
        </authorList>
    </citation>
    <scope>NUCLEOTIDE SEQUENCE</scope>
    <source>
        <strain evidence="5">DSM 22443</strain>
    </source>
</reference>
<evidence type="ECO:0000259" key="3">
    <source>
        <dbReference type="Pfam" id="PF18754"/>
    </source>
</evidence>
<dbReference type="Pfam" id="PF18753">
    <property type="entry name" value="Nmad2"/>
    <property type="match status" value="2"/>
</dbReference>
<feature type="domain" description="Nucleotide modification associated" evidence="2">
    <location>
        <begin position="276"/>
        <end position="373"/>
    </location>
</feature>
<dbReference type="EMBL" id="BMOO01000006">
    <property type="protein sequence ID" value="GGM74019.1"/>
    <property type="molecule type" value="Genomic_DNA"/>
</dbReference>
<dbReference type="Pfam" id="PF18754">
    <property type="entry name" value="Nmad3"/>
    <property type="match status" value="1"/>
</dbReference>
<feature type="domain" description="Nucleotide modification associated" evidence="2">
    <location>
        <begin position="421"/>
        <end position="511"/>
    </location>
</feature>
<dbReference type="EMBL" id="JAGGKO010000005">
    <property type="protein sequence ID" value="MBP1955703.1"/>
    <property type="molecule type" value="Genomic_DNA"/>
</dbReference>
<evidence type="ECO:0000313" key="6">
    <source>
        <dbReference type="Proteomes" id="UP000614609"/>
    </source>
</evidence>
<sequence>MTSYLIRVGLDSTDAGGKGLGPVARSSEFDYIPIPDSCDTSEPRNYHDLDSRIGESPPEFVGVGTNRPVHMDPEFETYTYGEVGDNKCASLNKMESGDLLVFCAGLKPTDGLDRPRMYAIGYFTVQAVHDLEGLSPSDRGGLLKKFSNNAHVKREGLGPETLHPSDPDRDRYPVIVSGDPDQSRLLDRAVSLSSATATGTDSSWFQKYRPLGVAEDLLGLNATDLKRSNPKKIRGSPGEVRDWLDSDVEVEAGRRYSPPKVYLESTDDQEAASGRPKLRSYVVDSDSGFAPHIKNGLLSLATCKPMIRSSTKVGDWVVGVGGSDHDSSRQIVHAFRVEQTLSMKEYFVDERFEHRRPDEDENPRGDNIYAPREMVERIERVSGDQLPDDSGAAPTESYERGYVDDDLCYTHVGGAYFQLAEGGHSLDNYQTDVKKQGDREKVLLSADYYYFGDDGTEIPKEIASLSVPGYGDHDGRRNHRREPSGRVDDITPFVDWLRNHFRPGRHGTPVSREITLDPEETSGPGC</sequence>
<accession>A0A830G3U2</accession>
<evidence type="ECO:0000313" key="4">
    <source>
        <dbReference type="EMBL" id="GGM74019.1"/>
    </source>
</evidence>
<gene>
    <name evidence="4" type="ORF">GCM10009017_25010</name>
    <name evidence="5" type="ORF">J2752_002632</name>
</gene>
<feature type="domain" description="Nucleotide modification associated" evidence="3">
    <location>
        <begin position="5"/>
        <end position="206"/>
    </location>
</feature>
<evidence type="ECO:0000313" key="5">
    <source>
        <dbReference type="EMBL" id="MBP1955703.1"/>
    </source>
</evidence>
<dbReference type="InterPro" id="IPR041180">
    <property type="entry name" value="Nmad2"/>
</dbReference>
<dbReference type="Proteomes" id="UP000765891">
    <property type="component" value="Unassembled WGS sequence"/>
</dbReference>
<dbReference type="RefSeq" id="WP_188872950.1">
    <property type="nucleotide sequence ID" value="NZ_BMOO01000006.1"/>
</dbReference>
<organism evidence="4 6">
    <name type="scientific">Halarchaeum rubridurum</name>
    <dbReference type="NCBI Taxonomy" id="489911"/>
    <lineage>
        <taxon>Archaea</taxon>
        <taxon>Methanobacteriati</taxon>
        <taxon>Methanobacteriota</taxon>
        <taxon>Stenosarchaea group</taxon>
        <taxon>Halobacteria</taxon>
        <taxon>Halobacteriales</taxon>
        <taxon>Halobacteriaceae</taxon>
    </lineage>
</organism>
<evidence type="ECO:0000259" key="2">
    <source>
        <dbReference type="Pfam" id="PF18753"/>
    </source>
</evidence>
<feature type="region of interest" description="Disordered" evidence="1">
    <location>
        <begin position="505"/>
        <end position="526"/>
    </location>
</feature>
<reference evidence="4" key="1">
    <citation type="journal article" date="2014" name="Int. J. Syst. Evol. Microbiol.">
        <title>Complete genome sequence of Corynebacterium casei LMG S-19264T (=DSM 44701T), isolated from a smear-ripened cheese.</title>
        <authorList>
            <consortium name="US DOE Joint Genome Institute (JGI-PGF)"/>
            <person name="Walter F."/>
            <person name="Albersmeier A."/>
            <person name="Kalinowski J."/>
            <person name="Ruckert C."/>
        </authorList>
    </citation>
    <scope>NUCLEOTIDE SEQUENCE</scope>
    <source>
        <strain evidence="4">JCM 16108</strain>
    </source>
</reference>
<evidence type="ECO:0008006" key="7">
    <source>
        <dbReference type="Google" id="ProtNLM"/>
    </source>
</evidence>
<dbReference type="OrthoDB" id="211258at2157"/>